<evidence type="ECO:0000313" key="1">
    <source>
        <dbReference type="EMBL" id="KAJ7543776.1"/>
    </source>
</evidence>
<organism evidence="1 2">
    <name type="scientific">Diphasiastrum complanatum</name>
    <name type="common">Issler's clubmoss</name>
    <name type="synonym">Lycopodium complanatum</name>
    <dbReference type="NCBI Taxonomy" id="34168"/>
    <lineage>
        <taxon>Eukaryota</taxon>
        <taxon>Viridiplantae</taxon>
        <taxon>Streptophyta</taxon>
        <taxon>Embryophyta</taxon>
        <taxon>Tracheophyta</taxon>
        <taxon>Lycopodiopsida</taxon>
        <taxon>Lycopodiales</taxon>
        <taxon>Lycopodiaceae</taxon>
        <taxon>Lycopodioideae</taxon>
        <taxon>Diphasiastrum</taxon>
    </lineage>
</organism>
<gene>
    <name evidence="1" type="ORF">O6H91_09G052100</name>
</gene>
<protein>
    <submittedName>
        <fullName evidence="1">Uncharacterized protein</fullName>
    </submittedName>
</protein>
<name>A0ACC2CP29_DIPCM</name>
<sequence length="99" mass="11259">MSEVCLKMLENSRRRHSLQIVQGSEGHARSAVKLVVQKRGVCIRKASEPLTMLLVTTILSHCRSKRNQNRATVGCYSVDDWWLAPSPPKERSDGHWRSC</sequence>
<keyword evidence="2" id="KW-1185">Reference proteome</keyword>
<proteinExistence type="predicted"/>
<reference evidence="2" key="1">
    <citation type="journal article" date="2024" name="Proc. Natl. Acad. Sci. U.S.A.">
        <title>Extraordinary preservation of gene collinearity over three hundred million years revealed in homosporous lycophytes.</title>
        <authorList>
            <person name="Li C."/>
            <person name="Wickell D."/>
            <person name="Kuo L.Y."/>
            <person name="Chen X."/>
            <person name="Nie B."/>
            <person name="Liao X."/>
            <person name="Peng D."/>
            <person name="Ji J."/>
            <person name="Jenkins J."/>
            <person name="Williams M."/>
            <person name="Shu S."/>
            <person name="Plott C."/>
            <person name="Barry K."/>
            <person name="Rajasekar S."/>
            <person name="Grimwood J."/>
            <person name="Han X."/>
            <person name="Sun S."/>
            <person name="Hou Z."/>
            <person name="He W."/>
            <person name="Dai G."/>
            <person name="Sun C."/>
            <person name="Schmutz J."/>
            <person name="Leebens-Mack J.H."/>
            <person name="Li F.W."/>
            <person name="Wang L."/>
        </authorList>
    </citation>
    <scope>NUCLEOTIDE SEQUENCE [LARGE SCALE GENOMIC DNA]</scope>
    <source>
        <strain evidence="2">cv. PW_Plant_1</strain>
    </source>
</reference>
<dbReference type="EMBL" id="CM055100">
    <property type="protein sequence ID" value="KAJ7543776.1"/>
    <property type="molecule type" value="Genomic_DNA"/>
</dbReference>
<evidence type="ECO:0000313" key="2">
    <source>
        <dbReference type="Proteomes" id="UP001162992"/>
    </source>
</evidence>
<comment type="caution">
    <text evidence="1">The sequence shown here is derived from an EMBL/GenBank/DDBJ whole genome shotgun (WGS) entry which is preliminary data.</text>
</comment>
<dbReference type="Proteomes" id="UP001162992">
    <property type="component" value="Chromosome 9"/>
</dbReference>
<accession>A0ACC2CP29</accession>